<evidence type="ECO:0000256" key="1">
    <source>
        <dbReference type="SAM" id="MobiDB-lite"/>
    </source>
</evidence>
<dbReference type="InterPro" id="IPR016136">
    <property type="entry name" value="DNA_helicase_N/primase_C"/>
</dbReference>
<feature type="region of interest" description="Disordered" evidence="1">
    <location>
        <begin position="1"/>
        <end position="24"/>
    </location>
</feature>
<dbReference type="PANTHER" id="PTHR30153:SF2">
    <property type="entry name" value="REPLICATIVE DNA HELICASE"/>
    <property type="match status" value="1"/>
</dbReference>
<dbReference type="EMBL" id="BAAAOQ010000003">
    <property type="protein sequence ID" value="GAA2192802.1"/>
    <property type="molecule type" value="Genomic_DNA"/>
</dbReference>
<evidence type="ECO:0000259" key="2">
    <source>
        <dbReference type="PROSITE" id="PS51199"/>
    </source>
</evidence>
<gene>
    <name evidence="3" type="ORF">GCM10009787_11970</name>
</gene>
<dbReference type="InterPro" id="IPR027417">
    <property type="entry name" value="P-loop_NTPase"/>
</dbReference>
<accession>A0ABP5N3Y7</accession>
<dbReference type="Pfam" id="PF03796">
    <property type="entry name" value="DnaB_C"/>
    <property type="match status" value="1"/>
</dbReference>
<comment type="caution">
    <text evidence="3">The sequence shown here is derived from an EMBL/GenBank/DDBJ whole genome shotgun (WGS) entry which is preliminary data.</text>
</comment>
<evidence type="ECO:0000313" key="3">
    <source>
        <dbReference type="EMBL" id="GAA2192802.1"/>
    </source>
</evidence>
<feature type="domain" description="SF4 helicase" evidence="2">
    <location>
        <begin position="196"/>
        <end position="460"/>
    </location>
</feature>
<dbReference type="PANTHER" id="PTHR30153">
    <property type="entry name" value="REPLICATIVE DNA HELICASE DNAB"/>
    <property type="match status" value="1"/>
</dbReference>
<dbReference type="Proteomes" id="UP001501391">
    <property type="component" value="Unassembled WGS sequence"/>
</dbReference>
<name>A0ABP5N3Y7_9ACTN</name>
<sequence>MTTDTELWAPDEALADSRPAAPERPRDVEAEHILAATVIMQPAVIDELGAEGFDPADITTDAYRWIWWAVEALRTEFRDGELKHIAVHRQLEAWHADGRMPTRPPTANQLMELCNHAHYGAASWYASRIAKKAVAARIVALGYDAILKGTSPAFDEDTDVAAIQADLDGAVRPADDTNMAAIGDLLLDSIDRATTPPTNEQRIPTGFMDLDSLLSGGWSPGQLIVIGARPAMGKSTVAADFARGAAIQHKIPTLFESLEMSKDELSDRILSAEARIALHHLKNGIATDDDMVRAARRAPDIATAPLWINDGALLSLPTLRGRIRNLVRTQGLRLVIVDYLQLMQAPKAENRQQAVAEISRNLKLIAKDFGITVIVLCQLNRGPEQRQEKKPMVSDLRESGAIEQDADIVILLHRDDAYERESPRAGEADLIVGKNRNGPTATITVAFQGHYSRFVDMAQT</sequence>
<dbReference type="RefSeq" id="WP_346162209.1">
    <property type="nucleotide sequence ID" value="NZ_BAAAOQ010000003.1"/>
</dbReference>
<organism evidence="3 4">
    <name type="scientific">Streptomyces bangladeshensis</name>
    <dbReference type="NCBI Taxonomy" id="295352"/>
    <lineage>
        <taxon>Bacteria</taxon>
        <taxon>Bacillati</taxon>
        <taxon>Actinomycetota</taxon>
        <taxon>Actinomycetes</taxon>
        <taxon>Kitasatosporales</taxon>
        <taxon>Streptomycetaceae</taxon>
        <taxon>Streptomyces</taxon>
    </lineage>
</organism>
<reference evidence="4" key="1">
    <citation type="journal article" date="2019" name="Int. J. Syst. Evol. Microbiol.">
        <title>The Global Catalogue of Microorganisms (GCM) 10K type strain sequencing project: providing services to taxonomists for standard genome sequencing and annotation.</title>
        <authorList>
            <consortium name="The Broad Institute Genomics Platform"/>
            <consortium name="The Broad Institute Genome Sequencing Center for Infectious Disease"/>
            <person name="Wu L."/>
            <person name="Ma J."/>
        </authorList>
    </citation>
    <scope>NUCLEOTIDE SEQUENCE [LARGE SCALE GENOMIC DNA]</scope>
    <source>
        <strain evidence="4">JCM 14924</strain>
    </source>
</reference>
<dbReference type="InterPro" id="IPR007694">
    <property type="entry name" value="DNA_helicase_DnaB-like_C"/>
</dbReference>
<evidence type="ECO:0000313" key="4">
    <source>
        <dbReference type="Proteomes" id="UP001501391"/>
    </source>
</evidence>
<keyword evidence="4" id="KW-1185">Reference proteome</keyword>
<dbReference type="SUPFAM" id="SSF52540">
    <property type="entry name" value="P-loop containing nucleoside triphosphate hydrolases"/>
    <property type="match status" value="1"/>
</dbReference>
<dbReference type="CDD" id="cd00984">
    <property type="entry name" value="DnaB_C"/>
    <property type="match status" value="1"/>
</dbReference>
<dbReference type="PROSITE" id="PS51199">
    <property type="entry name" value="SF4_HELICASE"/>
    <property type="match status" value="1"/>
</dbReference>
<proteinExistence type="predicted"/>
<dbReference type="Gene3D" id="1.10.860.10">
    <property type="entry name" value="DNAb Helicase, Chain A"/>
    <property type="match status" value="1"/>
</dbReference>
<dbReference type="Gene3D" id="3.40.50.300">
    <property type="entry name" value="P-loop containing nucleotide triphosphate hydrolases"/>
    <property type="match status" value="1"/>
</dbReference>
<protein>
    <recommendedName>
        <fullName evidence="2">SF4 helicase domain-containing protein</fullName>
    </recommendedName>
</protein>